<dbReference type="InterPro" id="IPR005182">
    <property type="entry name" value="YdbS-like_PH"/>
</dbReference>
<evidence type="ECO:0000313" key="6">
    <source>
        <dbReference type="Proteomes" id="UP000481616"/>
    </source>
</evidence>
<keyword evidence="1" id="KW-0812">Transmembrane</keyword>
<gene>
    <name evidence="4" type="ORF">F2Y51_20740</name>
    <name evidence="3" type="ORF">F2Y58_21015</name>
</gene>
<evidence type="ECO:0000313" key="3">
    <source>
        <dbReference type="EMBL" id="KAA5393113.1"/>
    </source>
</evidence>
<evidence type="ECO:0000313" key="4">
    <source>
        <dbReference type="EMBL" id="KAA5401873.1"/>
    </source>
</evidence>
<comment type="caution">
    <text evidence="4">The sequence shown here is derived from an EMBL/GenBank/DDBJ whole genome shotgun (WGS) entry which is preliminary data.</text>
</comment>
<keyword evidence="1" id="KW-0472">Membrane</keyword>
<keyword evidence="1" id="KW-1133">Transmembrane helix</keyword>
<name>A0A4Q5HL68_9BACT</name>
<dbReference type="Proteomes" id="UP000441162">
    <property type="component" value="Unassembled WGS sequence"/>
</dbReference>
<evidence type="ECO:0000259" key="2">
    <source>
        <dbReference type="Pfam" id="PF03703"/>
    </source>
</evidence>
<dbReference type="RefSeq" id="WP_072544712.1">
    <property type="nucleotide sequence ID" value="NZ_JADNBX010000001.1"/>
</dbReference>
<evidence type="ECO:0000313" key="5">
    <source>
        <dbReference type="Proteomes" id="UP000441162"/>
    </source>
</evidence>
<dbReference type="Proteomes" id="UP000481616">
    <property type="component" value="Unassembled WGS sequence"/>
</dbReference>
<feature type="domain" description="YdbS-like PH" evidence="2">
    <location>
        <begin position="72"/>
        <end position="134"/>
    </location>
</feature>
<protein>
    <submittedName>
        <fullName evidence="4">PH domain-containing protein</fullName>
    </submittedName>
</protein>
<dbReference type="AlphaFoldDB" id="A0A4Q5HL68"/>
<sequence>MRTTPSISQPESLVLRPHKMQFVIDELPSLAVCCAGGIYGGMEGVPYPVAGVAVFFFLSLVLLYRFIYLCRIHYHIGIEQLVCEQGVFVRKVDYMELYRIVDFQEHQSLMQQLCGLKTVRIFSTDRNTPRLDLTGMRRKDDIVPLIRGRVEYNKRKKGIYEITNH</sequence>
<dbReference type="Pfam" id="PF03703">
    <property type="entry name" value="bPH_2"/>
    <property type="match status" value="1"/>
</dbReference>
<accession>A0A4Q5HL68</accession>
<dbReference type="EMBL" id="VVZA01000028">
    <property type="protein sequence ID" value="KAA5401873.1"/>
    <property type="molecule type" value="Genomic_DNA"/>
</dbReference>
<proteinExistence type="predicted"/>
<feature type="transmembrane region" description="Helical" evidence="1">
    <location>
        <begin position="45"/>
        <end position="67"/>
    </location>
</feature>
<organism evidence="4 5">
    <name type="scientific">Phocaeicola dorei</name>
    <dbReference type="NCBI Taxonomy" id="357276"/>
    <lineage>
        <taxon>Bacteria</taxon>
        <taxon>Pseudomonadati</taxon>
        <taxon>Bacteroidota</taxon>
        <taxon>Bacteroidia</taxon>
        <taxon>Bacteroidales</taxon>
        <taxon>Bacteroidaceae</taxon>
        <taxon>Phocaeicola</taxon>
    </lineage>
</organism>
<reference evidence="5 6" key="1">
    <citation type="journal article" date="2019" name="Nat. Med.">
        <title>A library of human gut bacterial isolates paired with longitudinal multiomics data enables mechanistic microbiome research.</title>
        <authorList>
            <person name="Poyet M."/>
            <person name="Groussin M."/>
            <person name="Gibbons S.M."/>
            <person name="Avila-Pacheco J."/>
            <person name="Jiang X."/>
            <person name="Kearney S.M."/>
            <person name="Perrotta A.R."/>
            <person name="Berdy B."/>
            <person name="Zhao S."/>
            <person name="Lieberman T.D."/>
            <person name="Swanson P.K."/>
            <person name="Smith M."/>
            <person name="Roesemann S."/>
            <person name="Alexander J.E."/>
            <person name="Rich S.A."/>
            <person name="Livny J."/>
            <person name="Vlamakis H."/>
            <person name="Clish C."/>
            <person name="Bullock K."/>
            <person name="Deik A."/>
            <person name="Scott J."/>
            <person name="Pierce K.A."/>
            <person name="Xavier R.J."/>
            <person name="Alm E.J."/>
        </authorList>
    </citation>
    <scope>NUCLEOTIDE SEQUENCE [LARGE SCALE GENOMIC DNA]</scope>
    <source>
        <strain evidence="3 6">BIOML-A1</strain>
        <strain evidence="4 5">BIOML-A4</strain>
    </source>
</reference>
<evidence type="ECO:0000256" key="1">
    <source>
        <dbReference type="SAM" id="Phobius"/>
    </source>
</evidence>
<dbReference type="EMBL" id="VVYY01000027">
    <property type="protein sequence ID" value="KAA5393113.1"/>
    <property type="molecule type" value="Genomic_DNA"/>
</dbReference>